<dbReference type="PANTHER" id="PTHR36849:SF1">
    <property type="entry name" value="CYTOPLASMIC PROTEIN"/>
    <property type="match status" value="1"/>
</dbReference>
<dbReference type="Pfam" id="PF22752">
    <property type="entry name" value="DUF488-N3i"/>
    <property type="match status" value="1"/>
</dbReference>
<name>A0A919LYG3_KLEPN</name>
<dbReference type="Proteomes" id="UP000655094">
    <property type="component" value="Unassembled WGS sequence"/>
</dbReference>
<reference evidence="1" key="1">
    <citation type="submission" date="2020-10" db="EMBL/GenBank/DDBJ databases">
        <title>Genome Sequence of ESBL Producing Zambian Clinical Strains.</title>
        <authorList>
            <person name="Shawa M."/>
            <person name="Furuta Y."/>
            <person name="Simbotwe M."/>
            <person name="Mulenga E."/>
            <person name="Mubanga M."/>
            <person name="Mulenga G."/>
            <person name="Kaile C."/>
            <person name="Zorigt T."/>
            <person name="Hang'ombe B."/>
            <person name="Higashi H."/>
        </authorList>
    </citation>
    <scope>NUCLEOTIDE SEQUENCE</scope>
    <source>
        <strain evidence="1">Zam_UTH_09</strain>
    </source>
</reference>
<organism evidence="1 2">
    <name type="scientific">Klebsiella pneumoniae</name>
    <dbReference type="NCBI Taxonomy" id="573"/>
    <lineage>
        <taxon>Bacteria</taxon>
        <taxon>Pseudomonadati</taxon>
        <taxon>Pseudomonadota</taxon>
        <taxon>Gammaproteobacteria</taxon>
        <taxon>Enterobacterales</taxon>
        <taxon>Enterobacteriaceae</taxon>
        <taxon>Klebsiella/Raoultella group</taxon>
        <taxon>Klebsiella</taxon>
        <taxon>Klebsiella pneumoniae complex</taxon>
    </lineage>
</organism>
<sequence length="120" mass="13511">MIQCKRVYDPQESSDGYRVLVDRLWPRGIKKEALACDEWCKELTPSAELRKAFHGEAIDFAHFSQRYRQELDAHRETGLRLAALAQRQPLTLLYAAKNTEQNHARVLAAAGGPAGYDLAG</sequence>
<evidence type="ECO:0000313" key="2">
    <source>
        <dbReference type="Proteomes" id="UP000655094"/>
    </source>
</evidence>
<proteinExistence type="predicted"/>
<dbReference type="EMBL" id="BNFF01000001">
    <property type="protein sequence ID" value="GHK52437.1"/>
    <property type="molecule type" value="Genomic_DNA"/>
</dbReference>
<protein>
    <submittedName>
        <fullName evidence="1">MarR family transcriptional regulator</fullName>
    </submittedName>
</protein>
<evidence type="ECO:0000313" key="1">
    <source>
        <dbReference type="EMBL" id="GHK52437.1"/>
    </source>
</evidence>
<dbReference type="PANTHER" id="PTHR36849">
    <property type="entry name" value="CYTOPLASMIC PROTEIN-RELATED"/>
    <property type="match status" value="1"/>
</dbReference>
<accession>A0A919LYG3</accession>
<dbReference type="InterPro" id="IPR052552">
    <property type="entry name" value="YeaO-like"/>
</dbReference>
<comment type="caution">
    <text evidence="1">The sequence shown here is derived from an EMBL/GenBank/DDBJ whole genome shotgun (WGS) entry which is preliminary data.</text>
</comment>
<dbReference type="AlphaFoldDB" id="A0A919LYG3"/>
<gene>
    <name evidence="1" type="ORF">KPZU09_21730</name>
</gene>